<dbReference type="Proteomes" id="UP000316888">
    <property type="component" value="Unassembled WGS sequence"/>
</dbReference>
<keyword evidence="1" id="KW-0175">Coiled coil</keyword>
<comment type="caution">
    <text evidence="3">The sequence shown here is derived from an EMBL/GenBank/DDBJ whole genome shotgun (WGS) entry which is preliminary data.</text>
</comment>
<keyword evidence="2" id="KW-0472">Membrane</keyword>
<evidence type="ECO:0000313" key="3">
    <source>
        <dbReference type="EMBL" id="TPH21812.1"/>
    </source>
</evidence>
<feature type="transmembrane region" description="Helical" evidence="2">
    <location>
        <begin position="14"/>
        <end position="33"/>
    </location>
</feature>
<evidence type="ECO:0000313" key="4">
    <source>
        <dbReference type="Proteomes" id="UP000316888"/>
    </source>
</evidence>
<reference evidence="3 4" key="1">
    <citation type="submission" date="2019-01" db="EMBL/GenBank/DDBJ databases">
        <title>Comparative genomic analysis identifies haemin-independent Haemophilus haemolyticus: a formal re-classification of Haemophilus intermedius.</title>
        <authorList>
            <person name="Harris T.M."/>
            <person name="Price E.P."/>
            <person name="Sarovich D.S."/>
            <person name="Norskov-Lauritsen N."/>
            <person name="Beissbarth J."/>
            <person name="Chang A.B."/>
            <person name="Smith-Vaughan H.C."/>
        </authorList>
    </citation>
    <scope>NUCLEOTIDE SEQUENCE [LARGE SCALE GENOMIC DNA]</scope>
    <source>
        <strain evidence="3 4">60824 B Hi-4</strain>
    </source>
</reference>
<evidence type="ECO:0000256" key="1">
    <source>
        <dbReference type="SAM" id="Coils"/>
    </source>
</evidence>
<keyword evidence="2" id="KW-0812">Transmembrane</keyword>
<dbReference type="AlphaFoldDB" id="A0A502LC71"/>
<feature type="coiled-coil region" evidence="1">
    <location>
        <begin position="40"/>
        <end position="67"/>
    </location>
</feature>
<dbReference type="EMBL" id="SDPB01000020">
    <property type="protein sequence ID" value="TPH21812.1"/>
    <property type="molecule type" value="Genomic_DNA"/>
</dbReference>
<name>A0A502LC71_HAEHA</name>
<sequence>MRCKTATAKGVTVINLYIVGAVFAVLAGVFIHGRVQAAKIRKQQEEIEFVKREAAAVAQELENANTAKNITETNRTLSGKSVDEQLQSKGYFRED</sequence>
<protein>
    <submittedName>
        <fullName evidence="3">DUF2681 domain-containing protein</fullName>
    </submittedName>
</protein>
<organism evidence="3 4">
    <name type="scientific">Haemophilus haemolyticus</name>
    <dbReference type="NCBI Taxonomy" id="726"/>
    <lineage>
        <taxon>Bacteria</taxon>
        <taxon>Pseudomonadati</taxon>
        <taxon>Pseudomonadota</taxon>
        <taxon>Gammaproteobacteria</taxon>
        <taxon>Pasteurellales</taxon>
        <taxon>Pasteurellaceae</taxon>
        <taxon>Haemophilus</taxon>
    </lineage>
</organism>
<keyword evidence="2" id="KW-1133">Transmembrane helix</keyword>
<accession>A0A502LC71</accession>
<evidence type="ECO:0000256" key="2">
    <source>
        <dbReference type="SAM" id="Phobius"/>
    </source>
</evidence>
<dbReference type="RefSeq" id="WP_140537419.1">
    <property type="nucleotide sequence ID" value="NZ_SDPB01000020.1"/>
</dbReference>
<gene>
    <name evidence="3" type="ORF">EUX48_07460</name>
</gene>
<proteinExistence type="predicted"/>